<dbReference type="AlphaFoldDB" id="A0AAU9RNK5"/>
<evidence type="ECO:0000259" key="3">
    <source>
        <dbReference type="Pfam" id="PF01454"/>
    </source>
</evidence>
<sequence>MAALKGYIIIMTIPFFTSLERRVIMRSFGAELVLTDPAKEMGGTVKKAYDLLENTPYAHMLQQFANPANTQIHYDTTGPKIWEDTLENVDIFVMGIGNGGTISGVGQYLKSKNPNIKIYGVEPAKSNILNRGKPDNIDIGVVLMPDEADTLSHFHVSKEETDKLVSEVIRIVLFKSHQNSGCSIKREDLTQIVTKNYRQRNLATYVINEAKRKLSNVFCYDLKQIQRSRPPSTGQTRLPQSQSKTVALLIKLFMEKIFKPAPFPLELDLRNYISSKENPEYGETSLHMAAKNGRNEAAKLLLHRGAFIEAKASVTFVIQLVCSLAPPLCFSL</sequence>
<proteinExistence type="predicted"/>
<dbReference type="PROSITE" id="PS50088">
    <property type="entry name" value="ANK_REPEAT"/>
    <property type="match status" value="1"/>
</dbReference>
<dbReference type="Pfam" id="PF01454">
    <property type="entry name" value="MAGE"/>
    <property type="match status" value="1"/>
</dbReference>
<dbReference type="SUPFAM" id="SSF48403">
    <property type="entry name" value="Ankyrin repeat"/>
    <property type="match status" value="1"/>
</dbReference>
<dbReference type="InterPro" id="IPR001926">
    <property type="entry name" value="TrpB-like_PALP"/>
</dbReference>
<dbReference type="SMART" id="SM00248">
    <property type="entry name" value="ANK"/>
    <property type="match status" value="1"/>
</dbReference>
<dbReference type="InterPro" id="IPR036770">
    <property type="entry name" value="Ankyrin_rpt-contain_sf"/>
</dbReference>
<dbReference type="Gene3D" id="3.40.50.1100">
    <property type="match status" value="2"/>
</dbReference>
<dbReference type="Proteomes" id="UP000836841">
    <property type="component" value="Chromosome 2"/>
</dbReference>
<dbReference type="InterPro" id="IPR041898">
    <property type="entry name" value="MAGE_WH1"/>
</dbReference>
<keyword evidence="5" id="KW-1185">Reference proteome</keyword>
<keyword evidence="1" id="KW-0040">ANK repeat</keyword>
<dbReference type="InterPro" id="IPR050214">
    <property type="entry name" value="Cys_Synth/Cystath_Beta-Synth"/>
</dbReference>
<evidence type="ECO:0000313" key="5">
    <source>
        <dbReference type="Proteomes" id="UP000836841"/>
    </source>
</evidence>
<evidence type="ECO:0000259" key="2">
    <source>
        <dbReference type="Pfam" id="PF00291"/>
    </source>
</evidence>
<dbReference type="Pfam" id="PF00291">
    <property type="entry name" value="PALP"/>
    <property type="match status" value="1"/>
</dbReference>
<protein>
    <submittedName>
        <fullName evidence="4">Uncharacterized protein</fullName>
    </submittedName>
</protein>
<dbReference type="EMBL" id="OU466858">
    <property type="protein sequence ID" value="CAH2046763.1"/>
    <property type="molecule type" value="Genomic_DNA"/>
</dbReference>
<reference evidence="4 5" key="1">
    <citation type="submission" date="2022-03" db="EMBL/GenBank/DDBJ databases">
        <authorList>
            <person name="Nunn A."/>
            <person name="Chopra R."/>
            <person name="Nunn A."/>
            <person name="Contreras Garrido A."/>
        </authorList>
    </citation>
    <scope>NUCLEOTIDE SEQUENCE [LARGE SCALE GENOMIC DNA]</scope>
</reference>
<evidence type="ECO:0000256" key="1">
    <source>
        <dbReference type="PROSITE-ProRule" id="PRU00023"/>
    </source>
</evidence>
<dbReference type="Pfam" id="PF00023">
    <property type="entry name" value="Ank"/>
    <property type="match status" value="1"/>
</dbReference>
<dbReference type="InterPro" id="IPR002190">
    <property type="entry name" value="MHD_dom"/>
</dbReference>
<dbReference type="SUPFAM" id="SSF53686">
    <property type="entry name" value="Tryptophan synthase beta subunit-like PLP-dependent enzymes"/>
    <property type="match status" value="1"/>
</dbReference>
<dbReference type="InterPro" id="IPR002110">
    <property type="entry name" value="Ankyrin_rpt"/>
</dbReference>
<feature type="domain" description="MAGE" evidence="3">
    <location>
        <begin position="168"/>
        <end position="241"/>
    </location>
</feature>
<name>A0AAU9RNK5_THLAR</name>
<accession>A0AAU9RNK5</accession>
<evidence type="ECO:0000313" key="4">
    <source>
        <dbReference type="EMBL" id="CAH2046763.1"/>
    </source>
</evidence>
<dbReference type="InterPro" id="IPR036052">
    <property type="entry name" value="TrpB-like_PALP_sf"/>
</dbReference>
<dbReference type="Gene3D" id="1.10.10.1200">
    <property type="entry name" value="MAGE homology domain, winged helix WH1 motif"/>
    <property type="match status" value="1"/>
</dbReference>
<feature type="repeat" description="ANK" evidence="1">
    <location>
        <begin position="281"/>
        <end position="313"/>
    </location>
</feature>
<organism evidence="4 5">
    <name type="scientific">Thlaspi arvense</name>
    <name type="common">Field penny-cress</name>
    <dbReference type="NCBI Taxonomy" id="13288"/>
    <lineage>
        <taxon>Eukaryota</taxon>
        <taxon>Viridiplantae</taxon>
        <taxon>Streptophyta</taxon>
        <taxon>Embryophyta</taxon>
        <taxon>Tracheophyta</taxon>
        <taxon>Spermatophyta</taxon>
        <taxon>Magnoliopsida</taxon>
        <taxon>eudicotyledons</taxon>
        <taxon>Gunneridae</taxon>
        <taxon>Pentapetalae</taxon>
        <taxon>rosids</taxon>
        <taxon>malvids</taxon>
        <taxon>Brassicales</taxon>
        <taxon>Brassicaceae</taxon>
        <taxon>Thlaspideae</taxon>
        <taxon>Thlaspi</taxon>
    </lineage>
</organism>
<dbReference type="Gene3D" id="1.25.40.20">
    <property type="entry name" value="Ankyrin repeat-containing domain"/>
    <property type="match status" value="1"/>
</dbReference>
<dbReference type="PANTHER" id="PTHR10314">
    <property type="entry name" value="CYSTATHIONINE BETA-SYNTHASE"/>
    <property type="match status" value="1"/>
</dbReference>
<feature type="domain" description="Tryptophan synthase beta chain-like PALP" evidence="2">
    <location>
        <begin position="1"/>
        <end position="153"/>
    </location>
</feature>
<gene>
    <name evidence="4" type="ORF">TAV2_LOCUS6434</name>
</gene>
<dbReference type="PROSITE" id="PS50297">
    <property type="entry name" value="ANK_REP_REGION"/>
    <property type="match status" value="1"/>
</dbReference>